<sequence>MLSASARLLRLLALLAARPSWTCAELAERMAVTDRTVRRDVARLRELGYTVDSGAGPWGGYRLRAGSRVPPLILDDEEALAVAVGLREAAFGGALGGDQAALSALLKLRQVLPPRIADRLGEWDDALVRLPGPRNHGCGPACCWSWQPPAGAVSGPGCRTATGRTGTRSGTSIRTGSSTPAGAGTSSPGT</sequence>
<evidence type="ECO:0000256" key="3">
    <source>
        <dbReference type="ARBA" id="ARBA00023163"/>
    </source>
</evidence>
<dbReference type="SUPFAM" id="SSF46785">
    <property type="entry name" value="Winged helix' DNA-binding domain"/>
    <property type="match status" value="1"/>
</dbReference>
<keyword evidence="1" id="KW-0805">Transcription regulation</keyword>
<dbReference type="Proteomes" id="UP001551011">
    <property type="component" value="Unassembled WGS sequence"/>
</dbReference>
<gene>
    <name evidence="7" type="ORF">AB0H04_43330</name>
</gene>
<dbReference type="EMBL" id="JBFAEG010000054">
    <property type="protein sequence ID" value="MEU5713573.1"/>
    <property type="molecule type" value="Genomic_DNA"/>
</dbReference>
<accession>A0ABV3ANQ5</accession>
<proteinExistence type="predicted"/>
<feature type="chain" id="PRO_5046121932" evidence="5">
    <location>
        <begin position="25"/>
        <end position="190"/>
    </location>
</feature>
<dbReference type="InterPro" id="IPR013196">
    <property type="entry name" value="HTH_11"/>
</dbReference>
<feature type="signal peptide" evidence="5">
    <location>
        <begin position="1"/>
        <end position="24"/>
    </location>
</feature>
<reference evidence="7 8" key="1">
    <citation type="submission" date="2024-06" db="EMBL/GenBank/DDBJ databases">
        <title>The Natural Products Discovery Center: Release of the First 8490 Sequenced Strains for Exploring Actinobacteria Biosynthetic Diversity.</title>
        <authorList>
            <person name="Kalkreuter E."/>
            <person name="Kautsar S.A."/>
            <person name="Yang D."/>
            <person name="Bader C.D."/>
            <person name="Teijaro C.N."/>
            <person name="Fluegel L."/>
            <person name="Davis C.M."/>
            <person name="Simpson J.R."/>
            <person name="Lauterbach L."/>
            <person name="Steele A.D."/>
            <person name="Gui C."/>
            <person name="Meng S."/>
            <person name="Li G."/>
            <person name="Viehrig K."/>
            <person name="Ye F."/>
            <person name="Su P."/>
            <person name="Kiefer A.F."/>
            <person name="Nichols A."/>
            <person name="Cepeda A.J."/>
            <person name="Yan W."/>
            <person name="Fan B."/>
            <person name="Jiang Y."/>
            <person name="Adhikari A."/>
            <person name="Zheng C.-J."/>
            <person name="Schuster L."/>
            <person name="Cowan T.M."/>
            <person name="Smanski M.J."/>
            <person name="Chevrette M.G."/>
            <person name="De Carvalho L.P.S."/>
            <person name="Shen B."/>
        </authorList>
    </citation>
    <scope>NUCLEOTIDE SEQUENCE [LARGE SCALE GENOMIC DNA]</scope>
    <source>
        <strain evidence="7 8">NPDC020594</strain>
    </source>
</reference>
<organism evidence="7 8">
    <name type="scientific">Streptomyces flaveolus</name>
    <dbReference type="NCBI Taxonomy" id="67297"/>
    <lineage>
        <taxon>Bacteria</taxon>
        <taxon>Bacillati</taxon>
        <taxon>Actinomycetota</taxon>
        <taxon>Actinomycetes</taxon>
        <taxon>Kitasatosporales</taxon>
        <taxon>Streptomycetaceae</taxon>
        <taxon>Streptomyces</taxon>
    </lineage>
</organism>
<dbReference type="Gene3D" id="1.10.10.10">
    <property type="entry name" value="Winged helix-like DNA-binding domain superfamily/Winged helix DNA-binding domain"/>
    <property type="match status" value="1"/>
</dbReference>
<keyword evidence="3" id="KW-0804">Transcription</keyword>
<evidence type="ECO:0000256" key="2">
    <source>
        <dbReference type="ARBA" id="ARBA00023125"/>
    </source>
</evidence>
<name>A0ABV3ANQ5_9ACTN</name>
<evidence type="ECO:0000256" key="1">
    <source>
        <dbReference type="ARBA" id="ARBA00023015"/>
    </source>
</evidence>
<dbReference type="Pfam" id="PF08279">
    <property type="entry name" value="HTH_11"/>
    <property type="match status" value="1"/>
</dbReference>
<dbReference type="PROSITE" id="PS00894">
    <property type="entry name" value="HTH_DEOR_1"/>
    <property type="match status" value="1"/>
</dbReference>
<dbReference type="InterPro" id="IPR051534">
    <property type="entry name" value="CBASS_pafABC_assoc_protein"/>
</dbReference>
<dbReference type="CDD" id="cd00090">
    <property type="entry name" value="HTH_ARSR"/>
    <property type="match status" value="1"/>
</dbReference>
<comment type="caution">
    <text evidence="7">The sequence shown here is derived from an EMBL/GenBank/DDBJ whole genome shotgun (WGS) entry which is preliminary data.</text>
</comment>
<dbReference type="InterPro" id="IPR036388">
    <property type="entry name" value="WH-like_DNA-bd_sf"/>
</dbReference>
<evidence type="ECO:0000259" key="6">
    <source>
        <dbReference type="PROSITE" id="PS51000"/>
    </source>
</evidence>
<dbReference type="InterPro" id="IPR011991">
    <property type="entry name" value="ArsR-like_HTH"/>
</dbReference>
<protein>
    <submittedName>
        <fullName evidence="7">HTH domain-containing protein</fullName>
    </submittedName>
</protein>
<evidence type="ECO:0000256" key="4">
    <source>
        <dbReference type="SAM" id="MobiDB-lite"/>
    </source>
</evidence>
<feature type="domain" description="HTH deoR-type" evidence="6">
    <location>
        <begin position="4"/>
        <end position="59"/>
    </location>
</feature>
<dbReference type="InterPro" id="IPR018356">
    <property type="entry name" value="Tscrpt_reg_HTH_DeoR_CS"/>
</dbReference>
<dbReference type="InterPro" id="IPR001034">
    <property type="entry name" value="DeoR_HTH"/>
</dbReference>
<keyword evidence="8" id="KW-1185">Reference proteome</keyword>
<keyword evidence="5" id="KW-0732">Signal</keyword>
<dbReference type="RefSeq" id="WP_359261275.1">
    <property type="nucleotide sequence ID" value="NZ_JBFAEG010000054.1"/>
</dbReference>
<dbReference type="InterPro" id="IPR036390">
    <property type="entry name" value="WH_DNA-bd_sf"/>
</dbReference>
<feature type="compositionally biased region" description="Low complexity" evidence="4">
    <location>
        <begin position="159"/>
        <end position="190"/>
    </location>
</feature>
<evidence type="ECO:0000313" key="7">
    <source>
        <dbReference type="EMBL" id="MEU5713573.1"/>
    </source>
</evidence>
<dbReference type="PROSITE" id="PS51000">
    <property type="entry name" value="HTH_DEOR_2"/>
    <property type="match status" value="1"/>
</dbReference>
<dbReference type="PANTHER" id="PTHR34580:SF3">
    <property type="entry name" value="PROTEIN PAFB"/>
    <property type="match status" value="1"/>
</dbReference>
<evidence type="ECO:0000256" key="5">
    <source>
        <dbReference type="SAM" id="SignalP"/>
    </source>
</evidence>
<dbReference type="PANTHER" id="PTHR34580">
    <property type="match status" value="1"/>
</dbReference>
<keyword evidence="2" id="KW-0238">DNA-binding</keyword>
<evidence type="ECO:0000313" key="8">
    <source>
        <dbReference type="Proteomes" id="UP001551011"/>
    </source>
</evidence>
<feature type="region of interest" description="Disordered" evidence="4">
    <location>
        <begin position="154"/>
        <end position="190"/>
    </location>
</feature>